<evidence type="ECO:0000313" key="1">
    <source>
        <dbReference type="EMBL" id="MPN11165.1"/>
    </source>
</evidence>
<proteinExistence type="predicted"/>
<dbReference type="EMBL" id="VSSQ01057361">
    <property type="protein sequence ID" value="MPN11165.1"/>
    <property type="molecule type" value="Genomic_DNA"/>
</dbReference>
<comment type="caution">
    <text evidence="1">The sequence shown here is derived from an EMBL/GenBank/DDBJ whole genome shotgun (WGS) entry which is preliminary data.</text>
</comment>
<dbReference type="AlphaFoldDB" id="A0A645F9V2"/>
<gene>
    <name evidence="1" type="ORF">SDC9_158466</name>
</gene>
<organism evidence="1">
    <name type="scientific">bioreactor metagenome</name>
    <dbReference type="NCBI Taxonomy" id="1076179"/>
    <lineage>
        <taxon>unclassified sequences</taxon>
        <taxon>metagenomes</taxon>
        <taxon>ecological metagenomes</taxon>
    </lineage>
</organism>
<reference evidence="1" key="1">
    <citation type="submission" date="2019-08" db="EMBL/GenBank/DDBJ databases">
        <authorList>
            <person name="Kucharzyk K."/>
            <person name="Murdoch R.W."/>
            <person name="Higgins S."/>
            <person name="Loffler F."/>
        </authorList>
    </citation>
    <scope>NUCLEOTIDE SEQUENCE</scope>
</reference>
<sequence>MITHETPLFARECISRLKQIDGDYHLPTHLQEWYHFILGSQRFKKWYFGHMHVDQAITPKLRGVHADILPIDEENSIC</sequence>
<accession>A0A645F9V2</accession>
<protein>
    <submittedName>
        <fullName evidence="1">Uncharacterized protein</fullName>
    </submittedName>
</protein>
<name>A0A645F9V2_9ZZZZ</name>